<evidence type="ECO:0000313" key="7">
    <source>
        <dbReference type="Proteomes" id="UP000792457"/>
    </source>
</evidence>
<reference evidence="6" key="2">
    <citation type="submission" date="2017-10" db="EMBL/GenBank/DDBJ databases">
        <title>Ladona fulva Genome sequencing and assembly.</title>
        <authorList>
            <person name="Murali S."/>
            <person name="Richards S."/>
            <person name="Bandaranaike D."/>
            <person name="Bellair M."/>
            <person name="Blankenburg K."/>
            <person name="Chao H."/>
            <person name="Dinh H."/>
            <person name="Doddapaneni H."/>
            <person name="Dugan-Rocha S."/>
            <person name="Elkadiri S."/>
            <person name="Gnanaolivu R."/>
            <person name="Hernandez B."/>
            <person name="Skinner E."/>
            <person name="Javaid M."/>
            <person name="Lee S."/>
            <person name="Li M."/>
            <person name="Ming W."/>
            <person name="Munidasa M."/>
            <person name="Muniz J."/>
            <person name="Nguyen L."/>
            <person name="Hughes D."/>
            <person name="Osuji N."/>
            <person name="Pu L.-L."/>
            <person name="Puazo M."/>
            <person name="Qu C."/>
            <person name="Quiroz J."/>
            <person name="Raj R."/>
            <person name="Weissenberger G."/>
            <person name="Xin Y."/>
            <person name="Zou X."/>
            <person name="Han Y."/>
            <person name="Worley K."/>
            <person name="Muzny D."/>
            <person name="Gibbs R."/>
        </authorList>
    </citation>
    <scope>NUCLEOTIDE SEQUENCE</scope>
    <source>
        <strain evidence="6">Sampled in the wild</strain>
    </source>
</reference>
<evidence type="ECO:0000256" key="2">
    <source>
        <dbReference type="ARBA" id="ARBA00022900"/>
    </source>
</evidence>
<dbReference type="EMBL" id="KZ308939">
    <property type="protein sequence ID" value="KAG8235699.1"/>
    <property type="molecule type" value="Genomic_DNA"/>
</dbReference>
<dbReference type="InterPro" id="IPR042178">
    <property type="entry name" value="Serpin_sf_1"/>
</dbReference>
<keyword evidence="7" id="KW-1185">Reference proteome</keyword>
<dbReference type="InterPro" id="IPR023796">
    <property type="entry name" value="Serpin_dom"/>
</dbReference>
<evidence type="ECO:0000256" key="4">
    <source>
        <dbReference type="SAM" id="SignalP"/>
    </source>
</evidence>
<dbReference type="SUPFAM" id="SSF56574">
    <property type="entry name" value="Serpins"/>
    <property type="match status" value="1"/>
</dbReference>
<dbReference type="InterPro" id="IPR000215">
    <property type="entry name" value="Serpin_fam"/>
</dbReference>
<dbReference type="InterPro" id="IPR036186">
    <property type="entry name" value="Serpin_sf"/>
</dbReference>
<feature type="signal peptide" evidence="4">
    <location>
        <begin position="1"/>
        <end position="17"/>
    </location>
</feature>
<reference evidence="6" key="1">
    <citation type="submission" date="2013-04" db="EMBL/GenBank/DDBJ databases">
        <authorList>
            <person name="Qu J."/>
            <person name="Murali S.C."/>
            <person name="Bandaranaike D."/>
            <person name="Bellair M."/>
            <person name="Blankenburg K."/>
            <person name="Chao H."/>
            <person name="Dinh H."/>
            <person name="Doddapaneni H."/>
            <person name="Downs B."/>
            <person name="Dugan-Rocha S."/>
            <person name="Elkadiri S."/>
            <person name="Gnanaolivu R.D."/>
            <person name="Hernandez B."/>
            <person name="Javaid M."/>
            <person name="Jayaseelan J.C."/>
            <person name="Lee S."/>
            <person name="Li M."/>
            <person name="Ming W."/>
            <person name="Munidasa M."/>
            <person name="Muniz J."/>
            <person name="Nguyen L."/>
            <person name="Ongeri F."/>
            <person name="Osuji N."/>
            <person name="Pu L.-L."/>
            <person name="Puazo M."/>
            <person name="Qu C."/>
            <person name="Quiroz J."/>
            <person name="Raj R."/>
            <person name="Weissenberger G."/>
            <person name="Xin Y."/>
            <person name="Zou X."/>
            <person name="Han Y."/>
            <person name="Richards S."/>
            <person name="Worley K."/>
            <person name="Muzny D."/>
            <person name="Gibbs R."/>
        </authorList>
    </citation>
    <scope>NUCLEOTIDE SEQUENCE</scope>
    <source>
        <strain evidence="6">Sampled in the wild</strain>
    </source>
</reference>
<dbReference type="InterPro" id="IPR042185">
    <property type="entry name" value="Serpin_sf_2"/>
</dbReference>
<name>A0A8K0P9M3_LADFU</name>
<keyword evidence="4" id="KW-0732">Signal</keyword>
<dbReference type="GO" id="GO:0005615">
    <property type="term" value="C:extracellular space"/>
    <property type="evidence" value="ECO:0007669"/>
    <property type="project" value="InterPro"/>
</dbReference>
<keyword evidence="1" id="KW-0646">Protease inhibitor</keyword>
<dbReference type="PANTHER" id="PTHR11461:SF342">
    <property type="entry name" value="SERINE PROTEASE INHIBITOR 28DC"/>
    <property type="match status" value="1"/>
</dbReference>
<dbReference type="Pfam" id="PF00079">
    <property type="entry name" value="Serpin"/>
    <property type="match status" value="1"/>
</dbReference>
<evidence type="ECO:0000259" key="5">
    <source>
        <dbReference type="SMART" id="SM00093"/>
    </source>
</evidence>
<organism evidence="6 7">
    <name type="scientific">Ladona fulva</name>
    <name type="common">Scarce chaser dragonfly</name>
    <name type="synonym">Libellula fulva</name>
    <dbReference type="NCBI Taxonomy" id="123851"/>
    <lineage>
        <taxon>Eukaryota</taxon>
        <taxon>Metazoa</taxon>
        <taxon>Ecdysozoa</taxon>
        <taxon>Arthropoda</taxon>
        <taxon>Hexapoda</taxon>
        <taxon>Insecta</taxon>
        <taxon>Pterygota</taxon>
        <taxon>Palaeoptera</taxon>
        <taxon>Odonata</taxon>
        <taxon>Epiprocta</taxon>
        <taxon>Anisoptera</taxon>
        <taxon>Libelluloidea</taxon>
        <taxon>Libellulidae</taxon>
        <taxon>Ladona</taxon>
    </lineage>
</organism>
<dbReference type="Gene3D" id="2.30.39.10">
    <property type="entry name" value="Alpha-1-antitrypsin, domain 1"/>
    <property type="match status" value="2"/>
</dbReference>
<comment type="similarity">
    <text evidence="3">Belongs to the serpin family.</text>
</comment>
<feature type="chain" id="PRO_5035482463" description="Serpin domain-containing protein" evidence="4">
    <location>
        <begin position="18"/>
        <end position="517"/>
    </location>
</feature>
<evidence type="ECO:0000313" key="6">
    <source>
        <dbReference type="EMBL" id="KAG8235699.1"/>
    </source>
</evidence>
<gene>
    <name evidence="6" type="ORF">J437_LFUL014043</name>
</gene>
<comment type="caution">
    <text evidence="6">The sequence shown here is derived from an EMBL/GenBank/DDBJ whole genome shotgun (WGS) entry which is preliminary data.</text>
</comment>
<evidence type="ECO:0000256" key="1">
    <source>
        <dbReference type="ARBA" id="ARBA00022690"/>
    </source>
</evidence>
<feature type="domain" description="Serpin" evidence="5">
    <location>
        <begin position="86"/>
        <end position="514"/>
    </location>
</feature>
<dbReference type="OrthoDB" id="9518664at2759"/>
<dbReference type="AlphaFoldDB" id="A0A8K0P9M3"/>
<proteinExistence type="inferred from homology"/>
<keyword evidence="2" id="KW-0722">Serine protease inhibitor</keyword>
<protein>
    <recommendedName>
        <fullName evidence="5">Serpin domain-containing protein</fullName>
    </recommendedName>
</protein>
<sequence length="517" mass="56587">MFRIAAVLMAAASVCTADMWFPNLRQNTVRTVGANSLGLMRRDGDAVPLRAPGPIMFKEQEAGDWEKKVDNIIAKGILRLTLEMDMALRKELGTKTNILFSPVSIASALALVLLGAGGKTFEETAQVMGVASGVEIGSRPHLIHEQFGRLLDKFTYAHLEFRNNLPGHRGAKDFNGLDLNAASGVFVQEGFSIAPTFKRVANEAYHSDVINVDFEGRGAEAQKIINGWVSQKTSGHIKDILSRVPSPMTRVVFATALYFNGAWKVPFPPEFTTSKPFYIGAYPKYSNGYPVAPTGKEEGVFKVNMMVNNLDVPYLERPDLGFRAVGLPYGLNDSSPAVATMYIIVPDVKDGNGVVDLQNLIKRLKYSDLEAIVRDSEIRNCIVSIPRMKLSSSNKLRGAISSLGLPSLFDPATANLTGVFENSVTERNVRPPRGSNSRLKKDRKSELGPLYAEEVHHRVELDVTELGTVATAATAISHSRDGSSKVLRAERPFIFFVHHAPTGLVLFWGSVVNPPAY</sequence>
<dbReference type="SMART" id="SM00093">
    <property type="entry name" value="SERPIN"/>
    <property type="match status" value="1"/>
</dbReference>
<dbReference type="GO" id="GO:0004867">
    <property type="term" value="F:serine-type endopeptidase inhibitor activity"/>
    <property type="evidence" value="ECO:0007669"/>
    <property type="project" value="UniProtKB-KW"/>
</dbReference>
<dbReference type="PANTHER" id="PTHR11461">
    <property type="entry name" value="SERINE PROTEASE INHIBITOR, SERPIN"/>
    <property type="match status" value="1"/>
</dbReference>
<dbReference type="Proteomes" id="UP000792457">
    <property type="component" value="Unassembled WGS sequence"/>
</dbReference>
<accession>A0A8K0P9M3</accession>
<evidence type="ECO:0000256" key="3">
    <source>
        <dbReference type="RuleBase" id="RU000411"/>
    </source>
</evidence>
<dbReference type="Gene3D" id="3.30.497.10">
    <property type="entry name" value="Antithrombin, subunit I, domain 2"/>
    <property type="match status" value="1"/>
</dbReference>